<keyword evidence="1" id="KW-0238">DNA-binding</keyword>
<dbReference type="GO" id="GO:0003677">
    <property type="term" value="F:DNA binding"/>
    <property type="evidence" value="ECO:0007669"/>
    <property type="project" value="UniProtKB-KW"/>
</dbReference>
<feature type="transmembrane region" description="Helical" evidence="2">
    <location>
        <begin position="96"/>
        <end position="117"/>
    </location>
</feature>
<evidence type="ECO:0000313" key="5">
    <source>
        <dbReference type="Proteomes" id="UP000824081"/>
    </source>
</evidence>
<dbReference type="SUPFAM" id="SSF47413">
    <property type="entry name" value="lambda repressor-like DNA-binding domains"/>
    <property type="match status" value="1"/>
</dbReference>
<dbReference type="Proteomes" id="UP000824081">
    <property type="component" value="Unassembled WGS sequence"/>
</dbReference>
<reference evidence="4" key="1">
    <citation type="submission" date="2020-10" db="EMBL/GenBank/DDBJ databases">
        <authorList>
            <person name="Gilroy R."/>
        </authorList>
    </citation>
    <scope>NUCLEOTIDE SEQUENCE</scope>
    <source>
        <strain evidence="4">11687</strain>
    </source>
</reference>
<evidence type="ECO:0000256" key="2">
    <source>
        <dbReference type="SAM" id="Phobius"/>
    </source>
</evidence>
<evidence type="ECO:0000259" key="3">
    <source>
        <dbReference type="PROSITE" id="PS50943"/>
    </source>
</evidence>
<name>A0A9D1SGH3_9FIRM</name>
<keyword evidence="2" id="KW-1133">Transmembrane helix</keyword>
<feature type="domain" description="HTH cro/C1-type" evidence="3">
    <location>
        <begin position="17"/>
        <end position="71"/>
    </location>
</feature>
<dbReference type="PANTHER" id="PTHR46558">
    <property type="entry name" value="TRACRIPTIONAL REGULATORY PROTEIN-RELATED-RELATED"/>
    <property type="match status" value="1"/>
</dbReference>
<gene>
    <name evidence="4" type="ORF">IAC57_01395</name>
</gene>
<keyword evidence="2" id="KW-0812">Transmembrane</keyword>
<feature type="transmembrane region" description="Helical" evidence="2">
    <location>
        <begin position="164"/>
        <end position="181"/>
    </location>
</feature>
<dbReference type="AlphaFoldDB" id="A0A9D1SGH3"/>
<dbReference type="SMART" id="SM00530">
    <property type="entry name" value="HTH_XRE"/>
    <property type="match status" value="1"/>
</dbReference>
<proteinExistence type="predicted"/>
<evidence type="ECO:0000256" key="1">
    <source>
        <dbReference type="ARBA" id="ARBA00023125"/>
    </source>
</evidence>
<organism evidence="4 5">
    <name type="scientific">Candidatus Scatosoma pullistercoris</name>
    <dbReference type="NCBI Taxonomy" id="2840934"/>
    <lineage>
        <taxon>Bacteria</taxon>
        <taxon>Bacillati</taxon>
        <taxon>Bacillota</taxon>
        <taxon>Clostridia</taxon>
        <taxon>Candidatus Scatosoma</taxon>
    </lineage>
</organism>
<dbReference type="PANTHER" id="PTHR46558:SF4">
    <property type="entry name" value="DNA-BIDING PHAGE PROTEIN"/>
    <property type="match status" value="1"/>
</dbReference>
<keyword evidence="2" id="KW-0472">Membrane</keyword>
<dbReference type="InterPro" id="IPR010982">
    <property type="entry name" value="Lambda_DNA-bd_dom_sf"/>
</dbReference>
<dbReference type="PROSITE" id="PS50943">
    <property type="entry name" value="HTH_CROC1"/>
    <property type="match status" value="1"/>
</dbReference>
<protein>
    <submittedName>
        <fullName evidence="4">Helix-turn-helix transcriptional regulator</fullName>
    </submittedName>
</protein>
<feature type="transmembrane region" description="Helical" evidence="2">
    <location>
        <begin position="123"/>
        <end position="143"/>
    </location>
</feature>
<dbReference type="Pfam" id="PF01381">
    <property type="entry name" value="HTH_3"/>
    <property type="match status" value="1"/>
</dbReference>
<accession>A0A9D1SGH3</accession>
<sequence length="208" mass="23656">MIETMENRVKAIVAKNLTELRKSRGLTQSELAEKLKYSDKTVSKWETGDSLPDISVLTELAALYGITLDDLVHENAAVKIADKAEEAKVAEGRERVIILCLTVAVVFLVASLVFVYLKLRADINYWQAFLWAFPASCVVLLYLGRRSAGPPWISDRSYKIYKTVILSLLCWTFLLALYFQFFGYQLWLIFIVGIPVEVIIWLGSKLNR</sequence>
<reference evidence="4" key="2">
    <citation type="journal article" date="2021" name="PeerJ">
        <title>Extensive microbial diversity within the chicken gut microbiome revealed by metagenomics and culture.</title>
        <authorList>
            <person name="Gilroy R."/>
            <person name="Ravi A."/>
            <person name="Getino M."/>
            <person name="Pursley I."/>
            <person name="Horton D.L."/>
            <person name="Alikhan N.F."/>
            <person name="Baker D."/>
            <person name="Gharbi K."/>
            <person name="Hall N."/>
            <person name="Watson M."/>
            <person name="Adriaenssens E.M."/>
            <person name="Foster-Nyarko E."/>
            <person name="Jarju S."/>
            <person name="Secka A."/>
            <person name="Antonio M."/>
            <person name="Oren A."/>
            <person name="Chaudhuri R.R."/>
            <person name="La Ragione R."/>
            <person name="Hildebrand F."/>
            <person name="Pallen M.J."/>
        </authorList>
    </citation>
    <scope>NUCLEOTIDE SEQUENCE</scope>
    <source>
        <strain evidence="4">11687</strain>
    </source>
</reference>
<dbReference type="Gene3D" id="1.10.260.40">
    <property type="entry name" value="lambda repressor-like DNA-binding domains"/>
    <property type="match status" value="1"/>
</dbReference>
<dbReference type="EMBL" id="DVMZ01000040">
    <property type="protein sequence ID" value="HIU58733.1"/>
    <property type="molecule type" value="Genomic_DNA"/>
</dbReference>
<dbReference type="InterPro" id="IPR001387">
    <property type="entry name" value="Cro/C1-type_HTH"/>
</dbReference>
<feature type="transmembrane region" description="Helical" evidence="2">
    <location>
        <begin position="187"/>
        <end position="204"/>
    </location>
</feature>
<evidence type="ECO:0000313" key="4">
    <source>
        <dbReference type="EMBL" id="HIU58733.1"/>
    </source>
</evidence>
<dbReference type="CDD" id="cd00093">
    <property type="entry name" value="HTH_XRE"/>
    <property type="match status" value="1"/>
</dbReference>
<comment type="caution">
    <text evidence="4">The sequence shown here is derived from an EMBL/GenBank/DDBJ whole genome shotgun (WGS) entry which is preliminary data.</text>
</comment>